<keyword evidence="2" id="KW-0597">Phosphoprotein</keyword>
<dbReference type="PROSITE" id="PS00107">
    <property type="entry name" value="PROTEIN_KINASE_ATP"/>
    <property type="match status" value="1"/>
</dbReference>
<keyword evidence="18" id="KW-1185">Reference proteome</keyword>
<evidence type="ECO:0000256" key="10">
    <source>
        <dbReference type="ARBA" id="ARBA00023136"/>
    </source>
</evidence>
<dbReference type="GO" id="GO:0005524">
    <property type="term" value="F:ATP binding"/>
    <property type="evidence" value="ECO:0007669"/>
    <property type="project" value="UniProtKB-UniRule"/>
</dbReference>
<evidence type="ECO:0000256" key="15">
    <source>
        <dbReference type="SAM" id="SignalP"/>
    </source>
</evidence>
<keyword evidence="7 13" id="KW-0547">Nucleotide-binding</keyword>
<dbReference type="SUPFAM" id="SSF52058">
    <property type="entry name" value="L domain-like"/>
    <property type="match status" value="2"/>
</dbReference>
<keyword evidence="11" id="KW-0675">Receptor</keyword>
<dbReference type="Gene3D" id="3.80.10.10">
    <property type="entry name" value="Ribonuclease Inhibitor"/>
    <property type="match status" value="3"/>
</dbReference>
<dbReference type="GO" id="GO:0004672">
    <property type="term" value="F:protein kinase activity"/>
    <property type="evidence" value="ECO:0007669"/>
    <property type="project" value="InterPro"/>
</dbReference>
<evidence type="ECO:0000313" key="17">
    <source>
        <dbReference type="EMBL" id="OIW20375.1"/>
    </source>
</evidence>
<sequence>MKLQFSIVALVRLSFILSHLDLIVADLNSDTQALLEFASSVPHGPRLNWNDSFSICTTWIGVTCNSNRTRVIGLHLPGIGLTGSIPENSIGKLDALRVLSLHSNGLRGKIPSNILSIHSLQVAHLQHNNFSGLIPSSVSPKLIALDISFNSFSGIIPPALQNLRRLTWLYLQNNSISGPISDFNLPRLKYLNLSYNNLNGSIPISIKTFPYTSFVGNSLLCGPPLNHCSLISPSPDYQPLSPSTTQNQEPTTHKKKFGLAPILALVIGGIAFISLLVLVIIVCCFKGKNRKGSSILKGKASSCAGKTEVSKSFGSGVQEAEKNKLFFFEGCSYSFDLEDLLKASAEVLGKGSYGTAYKAVLEEGTTVVVKRLKEVMVGKKEFEQQMEIVGRIGCHRIGLTGSIPENSIGKLDALRVLSLHSNGLRGKIPSNILSIHSLQVAHLQHNNFSGLIPSSVSPKLIALDISFNSFSGIIPPALQNLRRLTWLYLQNNSISGPISDFNLPRLKYLNLSYNNLNGSIPISIKTFPYTSFVGNSLLCGPPLNHCSLISPSPDYQPLSPSTTQNQEPTTHKKKFGLAPILALVIGGIAFISLLVLVIIVCCFKGKNRKGSSILKGKASSCAGKTEVSKSFGSGVQEAEKNKLFFFEGCSYSFDLEDLLKASAEVLGKGSYGTAYKAVLEEGTTVVVKRLKEVMVGKKEFEQQMEIVGRIGCHSNVMPLRAFYYSKDEKLLVYNYMPGGSLFFLLHGNRGAGRTPLDWDSRVKISLGAAKGIAFLHSQGGPKFTHGNIKSTNVLINQELEACISDVGLAPVMNTSPTISRANGYRAPEVTDSKKITQKSDVYSFGVLLLEMLTGKTPLMHPGHEDVVDLPRWVRSVVREEWTAEVFDEELLIGQYVEEEMVQMLQIALVCVAMVPDMRPKMDEAVRIIEEIKHHELKNRTSIESESNVQTP</sequence>
<organism evidence="17 18">
    <name type="scientific">Lupinus angustifolius</name>
    <name type="common">Narrow-leaved blue lupine</name>
    <dbReference type="NCBI Taxonomy" id="3871"/>
    <lineage>
        <taxon>Eukaryota</taxon>
        <taxon>Viridiplantae</taxon>
        <taxon>Streptophyta</taxon>
        <taxon>Embryophyta</taxon>
        <taxon>Tracheophyta</taxon>
        <taxon>Spermatophyta</taxon>
        <taxon>Magnoliopsida</taxon>
        <taxon>eudicotyledons</taxon>
        <taxon>Gunneridae</taxon>
        <taxon>Pentapetalae</taxon>
        <taxon>rosids</taxon>
        <taxon>fabids</taxon>
        <taxon>Fabales</taxon>
        <taxon>Fabaceae</taxon>
        <taxon>Papilionoideae</taxon>
        <taxon>50 kb inversion clade</taxon>
        <taxon>genistoids sensu lato</taxon>
        <taxon>core genistoids</taxon>
        <taxon>Genisteae</taxon>
        <taxon>Lupinus</taxon>
    </lineage>
</organism>
<dbReference type="InterPro" id="IPR001611">
    <property type="entry name" value="Leu-rich_rpt"/>
</dbReference>
<evidence type="ECO:0000256" key="3">
    <source>
        <dbReference type="ARBA" id="ARBA00022614"/>
    </source>
</evidence>
<dbReference type="Gene3D" id="1.10.510.10">
    <property type="entry name" value="Transferase(Phosphotransferase) domain 1"/>
    <property type="match status" value="1"/>
</dbReference>
<keyword evidence="8 13" id="KW-0067">ATP-binding</keyword>
<comment type="caution">
    <text evidence="17">The sequence shown here is derived from an EMBL/GenBank/DDBJ whole genome shotgun (WGS) entry which is preliminary data.</text>
</comment>
<dbReference type="Pfam" id="PF00560">
    <property type="entry name" value="LRR_1"/>
    <property type="match status" value="2"/>
</dbReference>
<dbReference type="InterPro" id="IPR013210">
    <property type="entry name" value="LRR_N_plant-typ"/>
</dbReference>
<dbReference type="FunFam" id="3.80.10.10:FF:000234">
    <property type="entry name" value="Probable inactive receptor kinase RLK902"/>
    <property type="match status" value="1"/>
</dbReference>
<dbReference type="PROSITE" id="PS50011">
    <property type="entry name" value="PROTEIN_KINASE_DOM"/>
    <property type="match status" value="1"/>
</dbReference>
<keyword evidence="5 15" id="KW-0732">Signal</keyword>
<dbReference type="Pfam" id="PF00069">
    <property type="entry name" value="Pkinase"/>
    <property type="match status" value="1"/>
</dbReference>
<evidence type="ECO:0000256" key="5">
    <source>
        <dbReference type="ARBA" id="ARBA00022729"/>
    </source>
</evidence>
<dbReference type="InterPro" id="IPR017441">
    <property type="entry name" value="Protein_kinase_ATP_BS"/>
</dbReference>
<evidence type="ECO:0000256" key="9">
    <source>
        <dbReference type="ARBA" id="ARBA00022989"/>
    </source>
</evidence>
<feature type="chain" id="PRO_5017429777" description="Protein kinase domain-containing protein" evidence="15">
    <location>
        <begin position="26"/>
        <end position="951"/>
    </location>
</feature>
<evidence type="ECO:0000313" key="18">
    <source>
        <dbReference type="Proteomes" id="UP000188354"/>
    </source>
</evidence>
<dbReference type="SUPFAM" id="SSF56112">
    <property type="entry name" value="Protein kinase-like (PK-like)"/>
    <property type="match status" value="2"/>
</dbReference>
<accession>A0A394DAU1</accession>
<keyword evidence="9 14" id="KW-1133">Transmembrane helix</keyword>
<evidence type="ECO:0000259" key="16">
    <source>
        <dbReference type="PROSITE" id="PS50011"/>
    </source>
</evidence>
<feature type="transmembrane region" description="Helical" evidence="14">
    <location>
        <begin position="262"/>
        <end position="285"/>
    </location>
</feature>
<dbReference type="Proteomes" id="UP000188354">
    <property type="component" value="Unassembled WGS sequence"/>
</dbReference>
<dbReference type="FunFam" id="3.80.10.10:FF:000731">
    <property type="entry name" value="Leucine-rich repeat receptor-like protein kinase"/>
    <property type="match status" value="1"/>
</dbReference>
<evidence type="ECO:0000256" key="1">
    <source>
        <dbReference type="ARBA" id="ARBA00004167"/>
    </source>
</evidence>
<dbReference type="GO" id="GO:0016020">
    <property type="term" value="C:membrane"/>
    <property type="evidence" value="ECO:0007669"/>
    <property type="project" value="UniProtKB-SubCell"/>
</dbReference>
<name>A0A394DAU1_LUPAN</name>
<evidence type="ECO:0000256" key="7">
    <source>
        <dbReference type="ARBA" id="ARBA00022741"/>
    </source>
</evidence>
<dbReference type="EMBL" id="MLAU01008293">
    <property type="protein sequence ID" value="OIW20375.1"/>
    <property type="molecule type" value="Genomic_DNA"/>
</dbReference>
<keyword evidence="6" id="KW-0677">Repeat</keyword>
<reference evidence="17 18" key="1">
    <citation type="journal article" date="2017" name="Plant Biotechnol. J.">
        <title>A comprehensive draft genome sequence for lupin (Lupinus angustifolius), an emerging health food: insights into plant-microbe interactions and legume evolution.</title>
        <authorList>
            <person name="Hane J.K."/>
            <person name="Ming Y."/>
            <person name="Kamphuis L.G."/>
            <person name="Nelson M.N."/>
            <person name="Garg G."/>
            <person name="Atkins C.A."/>
            <person name="Bayer P.E."/>
            <person name="Bravo A."/>
            <person name="Bringans S."/>
            <person name="Cannon S."/>
            <person name="Edwards D."/>
            <person name="Foley R."/>
            <person name="Gao L.L."/>
            <person name="Harrison M.J."/>
            <person name="Huang W."/>
            <person name="Hurgobin B."/>
            <person name="Li S."/>
            <person name="Liu C.W."/>
            <person name="McGrath A."/>
            <person name="Morahan G."/>
            <person name="Murray J."/>
            <person name="Weller J."/>
            <person name="Jian J."/>
            <person name="Singh K.B."/>
        </authorList>
    </citation>
    <scope>NUCLEOTIDE SEQUENCE [LARGE SCALE GENOMIC DNA]</scope>
    <source>
        <strain evidence="18">cv. Tanjil</strain>
        <tissue evidence="17">Whole plant</tissue>
    </source>
</reference>
<gene>
    <name evidence="17" type="ORF">TanjilG_09577</name>
</gene>
<dbReference type="Gramene" id="OIW20375">
    <property type="protein sequence ID" value="OIW20375"/>
    <property type="gene ID" value="TanjilG_09577"/>
</dbReference>
<keyword evidence="10 14" id="KW-0472">Membrane</keyword>
<dbReference type="FunFam" id="3.30.200.20:FF:000307">
    <property type="entry name" value="pollen receptor-like kinase 1"/>
    <property type="match status" value="1"/>
</dbReference>
<dbReference type="STRING" id="3871.A0A394DAU1"/>
<evidence type="ECO:0000256" key="13">
    <source>
        <dbReference type="PROSITE-ProRule" id="PRU10141"/>
    </source>
</evidence>
<proteinExistence type="inferred from homology"/>
<feature type="domain" description="Protein kinase" evidence="16">
    <location>
        <begin position="660"/>
        <end position="936"/>
    </location>
</feature>
<dbReference type="InterPro" id="IPR000719">
    <property type="entry name" value="Prot_kinase_dom"/>
</dbReference>
<dbReference type="PANTHER" id="PTHR48010">
    <property type="entry name" value="OS05G0588300 PROTEIN"/>
    <property type="match status" value="1"/>
</dbReference>
<dbReference type="Pfam" id="PF08263">
    <property type="entry name" value="LRRNT_2"/>
    <property type="match status" value="1"/>
</dbReference>
<comment type="subcellular location">
    <subcellularLocation>
        <location evidence="1">Membrane</location>
        <topology evidence="1">Single-pass membrane protein</topology>
    </subcellularLocation>
</comment>
<dbReference type="InterPro" id="IPR050994">
    <property type="entry name" value="At_inactive_RLKs"/>
</dbReference>
<evidence type="ECO:0000256" key="2">
    <source>
        <dbReference type="ARBA" id="ARBA00022553"/>
    </source>
</evidence>
<evidence type="ECO:0000256" key="12">
    <source>
        <dbReference type="ARBA" id="ARBA00038349"/>
    </source>
</evidence>
<dbReference type="InterPro" id="IPR011009">
    <property type="entry name" value="Kinase-like_dom_sf"/>
</dbReference>
<evidence type="ECO:0000256" key="11">
    <source>
        <dbReference type="ARBA" id="ARBA00023170"/>
    </source>
</evidence>
<evidence type="ECO:0000256" key="14">
    <source>
        <dbReference type="SAM" id="Phobius"/>
    </source>
</evidence>
<feature type="transmembrane region" description="Helical" evidence="14">
    <location>
        <begin position="580"/>
        <end position="600"/>
    </location>
</feature>
<dbReference type="CDD" id="cd14066">
    <property type="entry name" value="STKc_IRAK"/>
    <property type="match status" value="1"/>
</dbReference>
<dbReference type="PANTHER" id="PTHR48010:SF40">
    <property type="entry name" value="RECEPTOR-LIKE KINASE"/>
    <property type="match status" value="1"/>
</dbReference>
<dbReference type="AlphaFoldDB" id="A0A394DAU1"/>
<keyword evidence="3" id="KW-0433">Leucine-rich repeat</keyword>
<dbReference type="Pfam" id="PF13855">
    <property type="entry name" value="LRR_8"/>
    <property type="match status" value="2"/>
</dbReference>
<evidence type="ECO:0000256" key="6">
    <source>
        <dbReference type="ARBA" id="ARBA00022737"/>
    </source>
</evidence>
<feature type="signal peptide" evidence="15">
    <location>
        <begin position="1"/>
        <end position="25"/>
    </location>
</feature>
<keyword evidence="4 14" id="KW-0812">Transmembrane</keyword>
<protein>
    <recommendedName>
        <fullName evidence="16">Protein kinase domain-containing protein</fullName>
    </recommendedName>
</protein>
<comment type="similarity">
    <text evidence="12">Belongs to the protein kinase superfamily.</text>
</comment>
<dbReference type="FunFam" id="1.10.510.10:FF:000095">
    <property type="entry name" value="protein STRUBBELIG-RECEPTOR FAMILY 8"/>
    <property type="match status" value="1"/>
</dbReference>
<evidence type="ECO:0000256" key="8">
    <source>
        <dbReference type="ARBA" id="ARBA00022840"/>
    </source>
</evidence>
<evidence type="ECO:0000256" key="4">
    <source>
        <dbReference type="ARBA" id="ARBA00022692"/>
    </source>
</evidence>
<dbReference type="InterPro" id="IPR032675">
    <property type="entry name" value="LRR_dom_sf"/>
</dbReference>
<feature type="binding site" evidence="13">
    <location>
        <position position="697"/>
    </location>
    <ligand>
        <name>ATP</name>
        <dbReference type="ChEBI" id="CHEBI:30616"/>
    </ligand>
</feature>
<dbReference type="Gene3D" id="3.30.200.20">
    <property type="entry name" value="Phosphorylase Kinase, domain 1"/>
    <property type="match status" value="2"/>
</dbReference>